<sequence length="290" mass="32845">MKLLSALALLGFGTVGVGGWYGFSTLRPKNLQQYLEWQGFELASKTEGNIWKSILDEHKEIVKSRIGKTDPKESDIRNWCSSHLSISNYEFFKDDASKICVNNPHTVRAKIILQDGSISSLIEGLNDSKGEKYKVAYIFRKHIEGVPELIGFIPPSKEEGTENLEGGGKALGEWCQKSLESKPDDQLVKNVRLLCSPKSFTTIKELIKLNKEEELLLTAEANSKELSEKYAEIKDKDSWTKDETKGSSSPDSQESLKKWCQTHESKKFSEEGTFSNVYPKFRFRCMKSRS</sequence>
<reference evidence="3 4" key="1">
    <citation type="journal article" date="2011" name="J. Bacteriol.">
        <title>Complete genome sequence of Mycoplasma haemofelis, a hemotropic mycoplasma.</title>
        <authorList>
            <person name="Barker E.N."/>
            <person name="Helps C.R."/>
            <person name="Peters I.R."/>
            <person name="Darby A.C."/>
            <person name="Radford A.D."/>
            <person name="Tasker S."/>
        </authorList>
    </citation>
    <scope>NUCLEOTIDE SEQUENCE [LARGE SCALE GENOMIC DNA]</scope>
    <source>
        <strain evidence="3 4">Langford 1</strain>
    </source>
</reference>
<dbReference type="KEGG" id="mha:HF1_05160"/>
<dbReference type="Proteomes" id="UP000008637">
    <property type="component" value="Chromosome"/>
</dbReference>
<evidence type="ECO:0000313" key="4">
    <source>
        <dbReference type="Proteomes" id="UP000008637"/>
    </source>
</evidence>
<proteinExistence type="predicted"/>
<organism evidence="3 4">
    <name type="scientific">Mycoplasma haemofelis (strain Langford 1)</name>
    <name type="common">Haemobartonella felis</name>
    <dbReference type="NCBI Taxonomy" id="941640"/>
    <lineage>
        <taxon>Bacteria</taxon>
        <taxon>Bacillati</taxon>
        <taxon>Mycoplasmatota</taxon>
        <taxon>Mollicutes</taxon>
        <taxon>Mycoplasmataceae</taxon>
        <taxon>Mycoplasma</taxon>
    </lineage>
</organism>
<evidence type="ECO:0000256" key="2">
    <source>
        <dbReference type="SAM" id="MobiDB-lite"/>
    </source>
</evidence>
<protein>
    <submittedName>
        <fullName evidence="3">Uncharacterized protein</fullName>
    </submittedName>
</protein>
<feature type="coiled-coil region" evidence="1">
    <location>
        <begin position="209"/>
        <end position="236"/>
    </location>
</feature>
<keyword evidence="1" id="KW-0175">Coiled coil</keyword>
<dbReference type="HOGENOM" id="CLU_087907_0_0_14"/>
<keyword evidence="4" id="KW-1185">Reference proteome</keyword>
<dbReference type="AlphaFoldDB" id="E8ZHA3"/>
<gene>
    <name evidence="3" type="ordered locus">HF1_05160</name>
</gene>
<feature type="compositionally biased region" description="Basic and acidic residues" evidence="2">
    <location>
        <begin position="236"/>
        <end position="245"/>
    </location>
</feature>
<accession>E8ZHA3</accession>
<dbReference type="EMBL" id="FR773153">
    <property type="protein sequence ID" value="CBY92524.1"/>
    <property type="molecule type" value="Genomic_DNA"/>
</dbReference>
<feature type="region of interest" description="Disordered" evidence="2">
    <location>
        <begin position="236"/>
        <end position="257"/>
    </location>
</feature>
<evidence type="ECO:0000313" key="3">
    <source>
        <dbReference type="EMBL" id="CBY92524.1"/>
    </source>
</evidence>
<name>E8ZHA3_MYCHL</name>
<evidence type="ECO:0000256" key="1">
    <source>
        <dbReference type="SAM" id="Coils"/>
    </source>
</evidence>